<comment type="caution">
    <text evidence="1">The sequence shown here is derived from an EMBL/GenBank/DDBJ whole genome shotgun (WGS) entry which is preliminary data.</text>
</comment>
<evidence type="ECO:0008006" key="3">
    <source>
        <dbReference type="Google" id="ProtNLM"/>
    </source>
</evidence>
<name>A0A371NXQ1_9MICO</name>
<reference evidence="1 2" key="1">
    <citation type="submission" date="2018-08" db="EMBL/GenBank/DDBJ databases">
        <title>Isolation, diversity and antifungal activity of Actinobacteria from cow dung.</title>
        <authorList>
            <person name="Ling L."/>
        </authorList>
    </citation>
    <scope>NUCLEOTIDE SEQUENCE [LARGE SCALE GENOMIC DNA]</scope>
    <source>
        <strain evidence="1 2">NEAU-LLE</strain>
    </source>
</reference>
<gene>
    <name evidence="1" type="ORF">DY023_02000</name>
</gene>
<accession>A0A371NXQ1</accession>
<evidence type="ECO:0000313" key="1">
    <source>
        <dbReference type="EMBL" id="REJ08061.1"/>
    </source>
</evidence>
<dbReference type="Proteomes" id="UP000262172">
    <property type="component" value="Unassembled WGS sequence"/>
</dbReference>
<protein>
    <recommendedName>
        <fullName evidence="3">PqqD family protein</fullName>
    </recommendedName>
</protein>
<dbReference type="EMBL" id="QUAB01000013">
    <property type="protein sequence ID" value="REJ08061.1"/>
    <property type="molecule type" value="Genomic_DNA"/>
</dbReference>
<evidence type="ECO:0000313" key="2">
    <source>
        <dbReference type="Proteomes" id="UP000262172"/>
    </source>
</evidence>
<sequence length="94" mass="10056">MSSRYAIAPEVAWVDGTDGGRAQSIAYIARLDTAQLFELKDAAWLIWVLLDEGIDTADALRTEVDTLDAVVDFGPDGIEGFLSALEQTGLLVAA</sequence>
<dbReference type="OrthoDB" id="5123862at2"/>
<keyword evidence="2" id="KW-1185">Reference proteome</keyword>
<dbReference type="RefSeq" id="WP_116240673.1">
    <property type="nucleotide sequence ID" value="NZ_QUAB01000013.1"/>
</dbReference>
<organism evidence="1 2">
    <name type="scientific">Microbacterium bovistercoris</name>
    <dbReference type="NCBI Taxonomy" id="2293570"/>
    <lineage>
        <taxon>Bacteria</taxon>
        <taxon>Bacillati</taxon>
        <taxon>Actinomycetota</taxon>
        <taxon>Actinomycetes</taxon>
        <taxon>Micrococcales</taxon>
        <taxon>Microbacteriaceae</taxon>
        <taxon>Microbacterium</taxon>
    </lineage>
</organism>
<proteinExistence type="predicted"/>
<dbReference type="AlphaFoldDB" id="A0A371NXQ1"/>